<dbReference type="RefSeq" id="WP_338601229.1">
    <property type="nucleotide sequence ID" value="NZ_AP028679.1"/>
</dbReference>
<protein>
    <recommendedName>
        <fullName evidence="6">Curlin</fullName>
    </recommendedName>
</protein>
<feature type="chain" id="PRO_5043369951" description="Curlin" evidence="3">
    <location>
        <begin position="24"/>
        <end position="136"/>
    </location>
</feature>
<gene>
    <name evidence="4" type="ORF">FAK_30650</name>
</gene>
<organism evidence="4 5">
    <name type="scientific">Desulfoferula mesophila</name>
    <dbReference type="NCBI Taxonomy" id="3058419"/>
    <lineage>
        <taxon>Bacteria</taxon>
        <taxon>Pseudomonadati</taxon>
        <taxon>Thermodesulfobacteriota</taxon>
        <taxon>Desulfarculia</taxon>
        <taxon>Desulfarculales</taxon>
        <taxon>Desulfarculaceae</taxon>
        <taxon>Desulfoferula</taxon>
    </lineage>
</organism>
<name>A0AAU9ES65_9BACT</name>
<dbReference type="Proteomes" id="UP001366166">
    <property type="component" value="Chromosome"/>
</dbReference>
<evidence type="ECO:0000313" key="5">
    <source>
        <dbReference type="Proteomes" id="UP001366166"/>
    </source>
</evidence>
<evidence type="ECO:0000313" key="4">
    <source>
        <dbReference type="EMBL" id="BEQ15999.1"/>
    </source>
</evidence>
<dbReference type="AlphaFoldDB" id="A0AAU9ES65"/>
<accession>A0AAU9ES65</accession>
<keyword evidence="5" id="KW-1185">Reference proteome</keyword>
<comment type="similarity">
    <text evidence="1">Belongs to the CsgA/CsgB family.</text>
</comment>
<reference evidence="5" key="1">
    <citation type="journal article" date="2023" name="Arch. Microbiol.">
        <title>Desulfoferula mesophilus gen. nov. sp. nov., a mesophilic sulfate-reducing bacterium isolated from a brackish lake sediment.</title>
        <authorList>
            <person name="Watanabe T."/>
            <person name="Yabe T."/>
            <person name="Tsuji J.M."/>
            <person name="Fukui M."/>
        </authorList>
    </citation>
    <scope>NUCLEOTIDE SEQUENCE [LARGE SCALE GENOMIC DNA]</scope>
    <source>
        <strain evidence="5">12FAK</strain>
    </source>
</reference>
<sequence>MSKQLTALVAVLLFMAWALPAMALTNILTLDPDGLGNLATISVSQADTADLYAEIQQIGVSNMANISQEGSALRAVIGQNGSGNFAEIFQAGSNLQAYITQVGTNNYASTTQTGSNQFSYIYQNGTGNRATVVQSN</sequence>
<dbReference type="GO" id="GO:0007155">
    <property type="term" value="P:cell adhesion"/>
    <property type="evidence" value="ECO:0007669"/>
    <property type="project" value="InterPro"/>
</dbReference>
<dbReference type="GO" id="GO:0009289">
    <property type="term" value="C:pilus"/>
    <property type="evidence" value="ECO:0007669"/>
    <property type="project" value="InterPro"/>
</dbReference>
<dbReference type="KEGG" id="dmp:FAK_30650"/>
<proteinExistence type="inferred from homology"/>
<keyword evidence="2 3" id="KW-0732">Signal</keyword>
<dbReference type="InterPro" id="IPR009742">
    <property type="entry name" value="Curlin_rpt"/>
</dbReference>
<dbReference type="EMBL" id="AP028679">
    <property type="protein sequence ID" value="BEQ15999.1"/>
    <property type="molecule type" value="Genomic_DNA"/>
</dbReference>
<evidence type="ECO:0008006" key="6">
    <source>
        <dbReference type="Google" id="ProtNLM"/>
    </source>
</evidence>
<feature type="signal peptide" evidence="3">
    <location>
        <begin position="1"/>
        <end position="23"/>
    </location>
</feature>
<evidence type="ECO:0000256" key="1">
    <source>
        <dbReference type="ARBA" id="ARBA00009766"/>
    </source>
</evidence>
<evidence type="ECO:0000256" key="2">
    <source>
        <dbReference type="ARBA" id="ARBA00022729"/>
    </source>
</evidence>
<evidence type="ECO:0000256" key="3">
    <source>
        <dbReference type="SAM" id="SignalP"/>
    </source>
</evidence>
<dbReference type="Pfam" id="PF07012">
    <property type="entry name" value="Curlin_rpt"/>
    <property type="match status" value="2"/>
</dbReference>